<feature type="compositionally biased region" description="Basic and acidic residues" evidence="1">
    <location>
        <begin position="75"/>
        <end position="85"/>
    </location>
</feature>
<dbReference type="HOGENOM" id="CLU_2515708_0_0_1"/>
<dbReference type="AlphaFoldDB" id="D7LG16"/>
<gene>
    <name evidence="2" type="ORF">ARALYDRAFT_667619</name>
</gene>
<name>D7LG16_ARALL</name>
<sequence length="85" mass="9861">MSKDIKNSNTTPGKGKFEANEITTKCPRLEKYLCNKRPRSGLDRRDKDRAQQSAKKPKLETAREQTGSKIKQTRHGIEKAREQRY</sequence>
<evidence type="ECO:0000256" key="1">
    <source>
        <dbReference type="SAM" id="MobiDB-lite"/>
    </source>
</evidence>
<feature type="region of interest" description="Disordered" evidence="1">
    <location>
        <begin position="1"/>
        <end position="85"/>
    </location>
</feature>
<accession>D7LG16</accession>
<dbReference type="Gramene" id="Al_scaffold_0004_338">
    <property type="protein sequence ID" value="Al_scaffold_0004_338"/>
    <property type="gene ID" value="Al_scaffold_0004_338"/>
</dbReference>
<feature type="compositionally biased region" description="Basic and acidic residues" evidence="1">
    <location>
        <begin position="40"/>
        <end position="50"/>
    </location>
</feature>
<keyword evidence="3" id="KW-1185">Reference proteome</keyword>
<dbReference type="EMBL" id="GL348716">
    <property type="protein sequence ID" value="EFH54955.1"/>
    <property type="molecule type" value="Genomic_DNA"/>
</dbReference>
<evidence type="ECO:0000313" key="3">
    <source>
        <dbReference type="Proteomes" id="UP000008694"/>
    </source>
</evidence>
<proteinExistence type="predicted"/>
<reference evidence="3" key="1">
    <citation type="journal article" date="2011" name="Nat. Genet.">
        <title>The Arabidopsis lyrata genome sequence and the basis of rapid genome size change.</title>
        <authorList>
            <person name="Hu T.T."/>
            <person name="Pattyn P."/>
            <person name="Bakker E.G."/>
            <person name="Cao J."/>
            <person name="Cheng J.-F."/>
            <person name="Clark R.M."/>
            <person name="Fahlgren N."/>
            <person name="Fawcett J.A."/>
            <person name="Grimwood J."/>
            <person name="Gundlach H."/>
            <person name="Haberer G."/>
            <person name="Hollister J.D."/>
            <person name="Ossowski S."/>
            <person name="Ottilar R.P."/>
            <person name="Salamov A.A."/>
            <person name="Schneeberger K."/>
            <person name="Spannagl M."/>
            <person name="Wang X."/>
            <person name="Yang L."/>
            <person name="Nasrallah M.E."/>
            <person name="Bergelson J."/>
            <person name="Carrington J.C."/>
            <person name="Gaut B.S."/>
            <person name="Schmutz J."/>
            <person name="Mayer K.F.X."/>
            <person name="Van de Peer Y."/>
            <person name="Grigoriev I.V."/>
            <person name="Nordborg M."/>
            <person name="Weigel D."/>
            <person name="Guo Y.-L."/>
        </authorList>
    </citation>
    <scope>NUCLEOTIDE SEQUENCE [LARGE SCALE GENOMIC DNA]</scope>
    <source>
        <strain evidence="3">cv. MN47</strain>
    </source>
</reference>
<protein>
    <submittedName>
        <fullName evidence="2">Predicted protein</fullName>
    </submittedName>
</protein>
<evidence type="ECO:0000313" key="2">
    <source>
        <dbReference type="EMBL" id="EFH54955.1"/>
    </source>
</evidence>
<organism evidence="3">
    <name type="scientific">Arabidopsis lyrata subsp. lyrata</name>
    <name type="common">Lyre-leaved rock-cress</name>
    <dbReference type="NCBI Taxonomy" id="81972"/>
    <lineage>
        <taxon>Eukaryota</taxon>
        <taxon>Viridiplantae</taxon>
        <taxon>Streptophyta</taxon>
        <taxon>Embryophyta</taxon>
        <taxon>Tracheophyta</taxon>
        <taxon>Spermatophyta</taxon>
        <taxon>Magnoliopsida</taxon>
        <taxon>eudicotyledons</taxon>
        <taxon>Gunneridae</taxon>
        <taxon>Pentapetalae</taxon>
        <taxon>rosids</taxon>
        <taxon>malvids</taxon>
        <taxon>Brassicales</taxon>
        <taxon>Brassicaceae</taxon>
        <taxon>Camelineae</taxon>
        <taxon>Arabidopsis</taxon>
    </lineage>
</organism>
<dbReference type="Proteomes" id="UP000008694">
    <property type="component" value="Unassembled WGS sequence"/>
</dbReference>